<dbReference type="AlphaFoldDB" id="A0A8J4ASV1"/>
<gene>
    <name evidence="1" type="ORF">Vafri_3727</name>
</gene>
<evidence type="ECO:0000313" key="2">
    <source>
        <dbReference type="Proteomes" id="UP000747399"/>
    </source>
</evidence>
<dbReference type="Proteomes" id="UP000747399">
    <property type="component" value="Unassembled WGS sequence"/>
</dbReference>
<keyword evidence="2" id="KW-1185">Reference proteome</keyword>
<proteinExistence type="predicted"/>
<feature type="non-terminal residue" evidence="1">
    <location>
        <position position="1"/>
    </location>
</feature>
<accession>A0A8J4ASV1</accession>
<evidence type="ECO:0000313" key="1">
    <source>
        <dbReference type="EMBL" id="GIL46849.1"/>
    </source>
</evidence>
<reference evidence="1" key="1">
    <citation type="journal article" date="2021" name="Proc. Natl. Acad. Sci. U.S.A.">
        <title>Three genomes in the algal genus Volvox reveal the fate of a haploid sex-determining region after a transition to homothallism.</title>
        <authorList>
            <person name="Yamamoto K."/>
            <person name="Hamaji T."/>
            <person name="Kawai-Toyooka H."/>
            <person name="Matsuzaki R."/>
            <person name="Takahashi F."/>
            <person name="Nishimura Y."/>
            <person name="Kawachi M."/>
            <person name="Noguchi H."/>
            <person name="Minakuchi Y."/>
            <person name="Umen J.G."/>
            <person name="Toyoda A."/>
            <person name="Nozaki H."/>
        </authorList>
    </citation>
    <scope>NUCLEOTIDE SEQUENCE</scope>
    <source>
        <strain evidence="1">NIES-3780</strain>
    </source>
</reference>
<sequence>VRQDAAELRVLMGRAQDSSSSGGLGAGRGATGRAPTGACLLEVLQSFSMLAGGRMRLLYTREWQLGGPVESAVLTGSGALVWTTPSPTSSANRRRDSFRGGGRVKVLAAQLVAADVAGSLIAVQGRADEKCSCPRSGRCACPHQPVCGNSVGTSAPNTTC</sequence>
<comment type="caution">
    <text evidence="1">The sequence shown here is derived from an EMBL/GenBank/DDBJ whole genome shotgun (WGS) entry which is preliminary data.</text>
</comment>
<protein>
    <submittedName>
        <fullName evidence="1">Uncharacterized protein</fullName>
    </submittedName>
</protein>
<name>A0A8J4ASV1_9CHLO</name>
<organism evidence="1 2">
    <name type="scientific">Volvox africanus</name>
    <dbReference type="NCBI Taxonomy" id="51714"/>
    <lineage>
        <taxon>Eukaryota</taxon>
        <taxon>Viridiplantae</taxon>
        <taxon>Chlorophyta</taxon>
        <taxon>core chlorophytes</taxon>
        <taxon>Chlorophyceae</taxon>
        <taxon>CS clade</taxon>
        <taxon>Chlamydomonadales</taxon>
        <taxon>Volvocaceae</taxon>
        <taxon>Volvox</taxon>
    </lineage>
</organism>
<dbReference type="EMBL" id="BNCO01000004">
    <property type="protein sequence ID" value="GIL46849.1"/>
    <property type="molecule type" value="Genomic_DNA"/>
</dbReference>